<dbReference type="AlphaFoldDB" id="A0ABD1QBV1"/>
<feature type="compositionally biased region" description="Low complexity" evidence="3">
    <location>
        <begin position="584"/>
        <end position="594"/>
    </location>
</feature>
<dbReference type="PANTHER" id="PTHR12902:SF33">
    <property type="entry name" value="PROTEIN SCAR3"/>
    <property type="match status" value="1"/>
</dbReference>
<keyword evidence="5" id="KW-1185">Reference proteome</keyword>
<evidence type="ECO:0000313" key="4">
    <source>
        <dbReference type="EMBL" id="KAL2473687.1"/>
    </source>
</evidence>
<dbReference type="InterPro" id="IPR028288">
    <property type="entry name" value="SCAR/WAVE_fam"/>
</dbReference>
<accession>A0ABD1QBV1</accession>
<proteinExistence type="inferred from homology"/>
<sequence>MQPLEQESKESFFSPLKRHQSYSLDYEFLNEKSVDADDDMQNNLSEEQTARSSPVTWDEKTDILEPTAEEYDSDGNLESSSTIFEVDTHTGGAVSFGTADQDVQLYNHDVPTSKPGDIQLDDIEWDGAVNFGSVDQMDVQLCNHDVPLSKPGDIQLDDIEGVGAVNFGSVDQIDVQLFNRHVPTSKPGHIQLDDIEGAGAVNFGSVDQMDVQPCNQHVPTSKPGDIQLDDIESETDHYMDALNTIESEPDSDIDCMTKQEVLHYNKLDDKTTDDGLFAIGTRHSDCHSSHFKSNVMDNGSLNNESYGHNAISVSSDTPSAAYCCTDEVTQGDKFNSISSEHNACLPSPQMASKSLETGHPENVDGPNIESVFSKVSLSNFREDNSGMSMSSPESQKPPPEASSVTSVQFWTNGGLLGLEPSKPPDCSVLNALAQDAVAERNAKISTTFSQRNIFGGDGDKGKPDKMESSKAVKQGSDMGCSSSCQDYQESDFSLRERSWKCSPADLNVKATTVWQENNRSSSRMFEIGNKLILNGPNKKLSLGGDEIFDRGSYLSANVSEHNNRQKFARQTFPGKTKGLFGGKSPTVSPSSSPPLEHMKISFQPIDGFETSKLKLKFRDGNGSCESSKDTFPMFQLVPEPSIAPYSVGLDSDDDTFYRSSPSESDDCLSHHSEINSEQWESGESPSSKDHDLYDGLRRMSLSESVSITLGNGRTVQGEIPKNSTIGNGLEISQPHLFDLPSFESLNHSIKEEQRNYSIRNGLPELQFEPTPPPPPLPPMQWRAMNPYSGDVEDGPVAISQSPNHVFDLKLSASAIPRQPKPSPVDQDQIIETENVLKSKHLELQKINGGREANQAVNGKNMDGNEDFLQQIRTKSFSLRPIVTSKPTIPTGPPANGKVTAILEKANAIRQVIGSDDGEEDDNWSDP</sequence>
<dbReference type="Proteomes" id="UP001604277">
    <property type="component" value="Unassembled WGS sequence"/>
</dbReference>
<keyword evidence="2" id="KW-0009">Actin-binding</keyword>
<evidence type="ECO:0000256" key="3">
    <source>
        <dbReference type="SAM" id="MobiDB-lite"/>
    </source>
</evidence>
<organism evidence="4 5">
    <name type="scientific">Forsythia ovata</name>
    <dbReference type="NCBI Taxonomy" id="205694"/>
    <lineage>
        <taxon>Eukaryota</taxon>
        <taxon>Viridiplantae</taxon>
        <taxon>Streptophyta</taxon>
        <taxon>Embryophyta</taxon>
        <taxon>Tracheophyta</taxon>
        <taxon>Spermatophyta</taxon>
        <taxon>Magnoliopsida</taxon>
        <taxon>eudicotyledons</taxon>
        <taxon>Gunneridae</taxon>
        <taxon>Pentapetalae</taxon>
        <taxon>asterids</taxon>
        <taxon>lamiids</taxon>
        <taxon>Lamiales</taxon>
        <taxon>Oleaceae</taxon>
        <taxon>Forsythieae</taxon>
        <taxon>Forsythia</taxon>
    </lineage>
</organism>
<dbReference type="GO" id="GO:0030036">
    <property type="term" value="P:actin cytoskeleton organization"/>
    <property type="evidence" value="ECO:0007669"/>
    <property type="project" value="UniProtKB-UniRule"/>
</dbReference>
<keyword evidence="2" id="KW-0963">Cytoplasm</keyword>
<reference evidence="5" key="1">
    <citation type="submission" date="2024-07" db="EMBL/GenBank/DDBJ databases">
        <title>Two chromosome-level genome assemblies of Korean endemic species Abeliophyllum distichum and Forsythia ovata (Oleaceae).</title>
        <authorList>
            <person name="Jang H."/>
        </authorList>
    </citation>
    <scope>NUCLEOTIDE SEQUENCE [LARGE SCALE GENOMIC DNA]</scope>
</reference>
<dbReference type="PANTHER" id="PTHR12902">
    <property type="entry name" value="WASP-1"/>
    <property type="match status" value="1"/>
</dbReference>
<protein>
    <recommendedName>
        <fullName evidence="2">Protein SCAR</fullName>
    </recommendedName>
    <alternativeName>
        <fullName evidence="2">Protein WAVE</fullName>
    </alternativeName>
</protein>
<feature type="region of interest" description="Disordered" evidence="3">
    <location>
        <begin position="33"/>
        <end position="77"/>
    </location>
</feature>
<dbReference type="GO" id="GO:0003779">
    <property type="term" value="F:actin binding"/>
    <property type="evidence" value="ECO:0007669"/>
    <property type="project" value="UniProtKB-UniRule"/>
</dbReference>
<name>A0ABD1QBV1_9LAMI</name>
<feature type="region of interest" description="Disordered" evidence="3">
    <location>
        <begin position="381"/>
        <end position="405"/>
    </location>
</feature>
<feature type="region of interest" description="Disordered" evidence="3">
    <location>
        <begin position="454"/>
        <end position="480"/>
    </location>
</feature>
<evidence type="ECO:0000256" key="1">
    <source>
        <dbReference type="ARBA" id="ARBA00006993"/>
    </source>
</evidence>
<comment type="caution">
    <text evidence="4">The sequence shown here is derived from an EMBL/GenBank/DDBJ whole genome shotgun (WGS) entry which is preliminary data.</text>
</comment>
<comment type="function">
    <text evidence="2">Involved in regulation of actin and microtubule organization. Part of a WAVE complex that activates the Arp2/3 complex.</text>
</comment>
<feature type="compositionally biased region" description="Polar residues" evidence="3">
    <location>
        <begin position="381"/>
        <end position="394"/>
    </location>
</feature>
<dbReference type="GO" id="GO:0005856">
    <property type="term" value="C:cytoskeleton"/>
    <property type="evidence" value="ECO:0007669"/>
    <property type="project" value="UniProtKB-SubCell"/>
</dbReference>
<dbReference type="EMBL" id="JBFOLJ010000015">
    <property type="protein sequence ID" value="KAL2473687.1"/>
    <property type="molecule type" value="Genomic_DNA"/>
</dbReference>
<evidence type="ECO:0000313" key="5">
    <source>
        <dbReference type="Proteomes" id="UP001604277"/>
    </source>
</evidence>
<feature type="compositionally biased region" description="Basic and acidic residues" evidence="3">
    <location>
        <begin position="457"/>
        <end position="470"/>
    </location>
</feature>
<keyword evidence="2" id="KW-0206">Cytoskeleton</keyword>
<evidence type="ECO:0000256" key="2">
    <source>
        <dbReference type="RuleBase" id="RU367034"/>
    </source>
</evidence>
<feature type="region of interest" description="Disordered" evidence="3">
    <location>
        <begin position="653"/>
        <end position="692"/>
    </location>
</feature>
<feature type="region of interest" description="Disordered" evidence="3">
    <location>
        <begin position="573"/>
        <end position="595"/>
    </location>
</feature>
<feature type="compositionally biased region" description="Polar residues" evidence="3">
    <location>
        <begin position="675"/>
        <end position="685"/>
    </location>
</feature>
<comment type="subcellular location">
    <subcellularLocation>
        <location evidence="2">Cytoplasm</location>
        <location evidence="2">Cytoskeleton</location>
    </subcellularLocation>
</comment>
<feature type="compositionally biased region" description="Polar residues" evidence="3">
    <location>
        <begin position="41"/>
        <end position="55"/>
    </location>
</feature>
<gene>
    <name evidence="4" type="ORF">Fot_49423</name>
</gene>
<comment type="similarity">
    <text evidence="1 2">Belongs to the SCAR/WAVE family.</text>
</comment>